<evidence type="ECO:0000259" key="4">
    <source>
        <dbReference type="Pfam" id="PF03364"/>
    </source>
</evidence>
<keyword evidence="6" id="KW-1185">Reference proteome</keyword>
<dbReference type="Pfam" id="PF03364">
    <property type="entry name" value="Polyketide_cyc"/>
    <property type="match status" value="1"/>
</dbReference>
<accession>A0A9W8HTB2</accession>
<comment type="caution">
    <text evidence="5">The sequence shown here is derived from an EMBL/GenBank/DDBJ whole genome shotgun (WGS) entry which is preliminary data.</text>
</comment>
<dbReference type="GO" id="GO:0005739">
    <property type="term" value="C:mitochondrion"/>
    <property type="evidence" value="ECO:0007669"/>
    <property type="project" value="TreeGrafter"/>
</dbReference>
<dbReference type="InterPro" id="IPR044996">
    <property type="entry name" value="COQ10-like"/>
</dbReference>
<dbReference type="GO" id="GO:0045333">
    <property type="term" value="P:cellular respiration"/>
    <property type="evidence" value="ECO:0007669"/>
    <property type="project" value="InterPro"/>
</dbReference>
<sequence>MPLLSRVQRSVVGTAFVRGRRSFLLFSAGVGQRGSRQRFQDSQVFPYAREQVFDLVADVDRYREYVPMCTESAVLHNTWRVERVPAREPAKQSTERRSVQAVLAVGYPPFHERYTSDVVLERPWRITATADRADGMFKYMRTVWDFACAPAGAPKSRLGSAVLEGGEATAHTLVRFSIEYEFASALHAHAASLVFDKMARSNMAAYLARSHALYGA</sequence>
<organism evidence="5 6">
    <name type="scientific">Coemansia guatemalensis</name>
    <dbReference type="NCBI Taxonomy" id="2761395"/>
    <lineage>
        <taxon>Eukaryota</taxon>
        <taxon>Fungi</taxon>
        <taxon>Fungi incertae sedis</taxon>
        <taxon>Zoopagomycota</taxon>
        <taxon>Kickxellomycotina</taxon>
        <taxon>Kickxellomycetes</taxon>
        <taxon>Kickxellales</taxon>
        <taxon>Kickxellaceae</taxon>
        <taxon>Coemansia</taxon>
    </lineage>
</organism>
<evidence type="ECO:0000313" key="6">
    <source>
        <dbReference type="Proteomes" id="UP001140094"/>
    </source>
</evidence>
<evidence type="ECO:0000256" key="3">
    <source>
        <dbReference type="ARBA" id="ARBA00024947"/>
    </source>
</evidence>
<dbReference type="InterPro" id="IPR023393">
    <property type="entry name" value="START-like_dom_sf"/>
</dbReference>
<proteinExistence type="inferred from homology"/>
<comment type="subunit">
    <text evidence="2">Interacts with coenzyme Q.</text>
</comment>
<dbReference type="EMBL" id="JANBUO010003053">
    <property type="protein sequence ID" value="KAJ2793031.1"/>
    <property type="molecule type" value="Genomic_DNA"/>
</dbReference>
<comment type="similarity">
    <text evidence="1">Belongs to the COQ10 family.</text>
</comment>
<gene>
    <name evidence="5" type="primary">COQ10A</name>
    <name evidence="5" type="ORF">H4R20_006669</name>
</gene>
<name>A0A9W8HTB2_9FUNG</name>
<dbReference type="GO" id="GO:0048039">
    <property type="term" value="F:ubiquinone binding"/>
    <property type="evidence" value="ECO:0007669"/>
    <property type="project" value="InterPro"/>
</dbReference>
<dbReference type="Proteomes" id="UP001140094">
    <property type="component" value="Unassembled WGS sequence"/>
</dbReference>
<dbReference type="OrthoDB" id="292693at2759"/>
<protein>
    <submittedName>
        <fullName evidence="5">Coenzyme Q-binding protein coq10a, mitochondrial</fullName>
    </submittedName>
</protein>
<dbReference type="InterPro" id="IPR005031">
    <property type="entry name" value="COQ10_START"/>
</dbReference>
<comment type="function">
    <text evidence="3">Required for the function of coenzyme Q in the respiratory chain. May serve as a chaperone or may be involved in the transport of Q6 from its site of synthesis to the catalytic sites of the respiratory complexes.</text>
</comment>
<reference evidence="5" key="1">
    <citation type="submission" date="2022-07" db="EMBL/GenBank/DDBJ databases">
        <title>Phylogenomic reconstructions and comparative analyses of Kickxellomycotina fungi.</title>
        <authorList>
            <person name="Reynolds N.K."/>
            <person name="Stajich J.E."/>
            <person name="Barry K."/>
            <person name="Grigoriev I.V."/>
            <person name="Crous P."/>
            <person name="Smith M.E."/>
        </authorList>
    </citation>
    <scope>NUCLEOTIDE SEQUENCE</scope>
    <source>
        <strain evidence="5">NRRL 1565</strain>
    </source>
</reference>
<dbReference type="PANTHER" id="PTHR12901:SF10">
    <property type="entry name" value="COENZYME Q-BINDING PROTEIN COQ10, MITOCHONDRIAL"/>
    <property type="match status" value="1"/>
</dbReference>
<evidence type="ECO:0000256" key="2">
    <source>
        <dbReference type="ARBA" id="ARBA00011814"/>
    </source>
</evidence>
<dbReference type="AlphaFoldDB" id="A0A9W8HTB2"/>
<dbReference type="SUPFAM" id="SSF55961">
    <property type="entry name" value="Bet v1-like"/>
    <property type="match status" value="1"/>
</dbReference>
<evidence type="ECO:0000256" key="1">
    <source>
        <dbReference type="ARBA" id="ARBA00006885"/>
    </source>
</evidence>
<feature type="domain" description="Coenzyme Q-binding protein COQ10 START" evidence="4">
    <location>
        <begin position="46"/>
        <end position="205"/>
    </location>
</feature>
<evidence type="ECO:0000313" key="5">
    <source>
        <dbReference type="EMBL" id="KAJ2793031.1"/>
    </source>
</evidence>
<dbReference type="Gene3D" id="3.30.530.20">
    <property type="match status" value="1"/>
</dbReference>
<dbReference type="PANTHER" id="PTHR12901">
    <property type="entry name" value="SPERM PROTEIN HOMOLOG"/>
    <property type="match status" value="1"/>
</dbReference>
<dbReference type="CDD" id="cd07813">
    <property type="entry name" value="COQ10p_like"/>
    <property type="match status" value="1"/>
</dbReference>